<gene>
    <name evidence="2" type="ORF">B5M47_03585</name>
</gene>
<dbReference type="Proteomes" id="UP000192520">
    <property type="component" value="Unassembled WGS sequence"/>
</dbReference>
<feature type="transmembrane region" description="Helical" evidence="1">
    <location>
        <begin position="71"/>
        <end position="94"/>
    </location>
</feature>
<protein>
    <submittedName>
        <fullName evidence="2">Uncharacterized protein</fullName>
    </submittedName>
</protein>
<comment type="caution">
    <text evidence="2">The sequence shown here is derived from an EMBL/GenBank/DDBJ whole genome shotgun (WGS) entry which is preliminary data.</text>
</comment>
<evidence type="ECO:0000256" key="1">
    <source>
        <dbReference type="SAM" id="Phobius"/>
    </source>
</evidence>
<organism evidence="2 3">
    <name type="scientific">candidate division CPR3 bacterium 4484_211</name>
    <dbReference type="NCBI Taxonomy" id="1968527"/>
    <lineage>
        <taxon>Bacteria</taxon>
        <taxon>Bacteria division CPR3</taxon>
    </lineage>
</organism>
<evidence type="ECO:0000313" key="2">
    <source>
        <dbReference type="EMBL" id="OQX50642.1"/>
    </source>
</evidence>
<reference evidence="3" key="1">
    <citation type="submission" date="2017-03" db="EMBL/GenBank/DDBJ databases">
        <title>Novel pathways for hydrocarbon cycling and metabolic interdependencies in hydrothermal sediment communities.</title>
        <authorList>
            <person name="Dombrowski N."/>
            <person name="Seitz K."/>
            <person name="Teske A."/>
            <person name="Baker B."/>
        </authorList>
    </citation>
    <scope>NUCLEOTIDE SEQUENCE [LARGE SCALE GENOMIC DNA]</scope>
</reference>
<evidence type="ECO:0000313" key="3">
    <source>
        <dbReference type="Proteomes" id="UP000192520"/>
    </source>
</evidence>
<dbReference type="AlphaFoldDB" id="A0A1W9NX75"/>
<dbReference type="EMBL" id="MZGJ01000027">
    <property type="protein sequence ID" value="OQX50642.1"/>
    <property type="molecule type" value="Genomic_DNA"/>
</dbReference>
<keyword evidence="1" id="KW-1133">Transmembrane helix</keyword>
<name>A0A1W9NX75_UNCC3</name>
<accession>A0A1W9NX75</accession>
<keyword evidence="1" id="KW-0472">Membrane</keyword>
<sequence length="213" mass="24638">MKKLLLTVFLASNLFLWVKASVVVGETMPEFYSRPQVEQEAIRKAAKEAGMDLEEFLGLINPQVASRPFDVGYFLMAAAALISVGSLVLAGVLWRKQRVLEVKVDWSINQRDGLRKEHLKKLEKLVQKFHSQYGIYPSEAEFEAIRSKECPMVLDPLEGQKRPEGGRYSYYYTQVDPETNERNSQYYRLWCFLEDQGDQEAKDAKYILTPRQF</sequence>
<dbReference type="STRING" id="1968527.B5M47_03585"/>
<proteinExistence type="predicted"/>
<keyword evidence="1" id="KW-0812">Transmembrane</keyword>